<dbReference type="Proteomes" id="UP000789525">
    <property type="component" value="Unassembled WGS sequence"/>
</dbReference>
<accession>A0ACA9LF44</accession>
<name>A0ACA9LF44_9GLOM</name>
<evidence type="ECO:0000313" key="1">
    <source>
        <dbReference type="EMBL" id="CAG8525779.1"/>
    </source>
</evidence>
<organism evidence="1 2">
    <name type="scientific">Acaulospora colombiana</name>
    <dbReference type="NCBI Taxonomy" id="27376"/>
    <lineage>
        <taxon>Eukaryota</taxon>
        <taxon>Fungi</taxon>
        <taxon>Fungi incertae sedis</taxon>
        <taxon>Mucoromycota</taxon>
        <taxon>Glomeromycotina</taxon>
        <taxon>Glomeromycetes</taxon>
        <taxon>Diversisporales</taxon>
        <taxon>Acaulosporaceae</taxon>
        <taxon>Acaulospora</taxon>
    </lineage>
</organism>
<reference evidence="1" key="1">
    <citation type="submission" date="2021-06" db="EMBL/GenBank/DDBJ databases">
        <authorList>
            <person name="Kallberg Y."/>
            <person name="Tangrot J."/>
            <person name="Rosling A."/>
        </authorList>
    </citation>
    <scope>NUCLEOTIDE SEQUENCE</scope>
    <source>
        <strain evidence="1">CL356</strain>
    </source>
</reference>
<protein>
    <submittedName>
        <fullName evidence="1">16352_t:CDS:1</fullName>
    </submittedName>
</protein>
<proteinExistence type="predicted"/>
<dbReference type="EMBL" id="CAJVPT010005942">
    <property type="protein sequence ID" value="CAG8525779.1"/>
    <property type="molecule type" value="Genomic_DNA"/>
</dbReference>
<gene>
    <name evidence="1" type="ORF">ACOLOM_LOCUS3858</name>
</gene>
<keyword evidence="2" id="KW-1185">Reference proteome</keyword>
<evidence type="ECO:0000313" key="2">
    <source>
        <dbReference type="Proteomes" id="UP000789525"/>
    </source>
</evidence>
<sequence>MSFKRDSGRESALKQVKDILSTSPQLSTSPRRKSAPDAFSRKPSLKVDLPSATDDFPVMLRKKSGEIVRSSLKKGKSEPTTPTFPKYVHFNTDLEQIKLFDESQKPQAVSADISEAESDDDELDLISDTDGEEESILGRVQVQNIAFEKVVNIRYTFDSWQSVSEVSTSYAGKVPNRSSANNFDIFIFTIELIDNSRNSIDGKTLYFAVHYQVNGCDYWDNNDAQNYQSSRYDISSSLHAAQSASRPTSSSANLSNSYYSPAISYGNDSFGSFFPGNYIDGMPGTLESSNSVASSWDDSKAINFQSLKPSTPIAIPTKPAIGSTPYYDLVNQYCFYQGSPYGAASPYASSPPVMT</sequence>
<comment type="caution">
    <text evidence="1">The sequence shown here is derived from an EMBL/GenBank/DDBJ whole genome shotgun (WGS) entry which is preliminary data.</text>
</comment>